<feature type="non-terminal residue" evidence="1">
    <location>
        <position position="156"/>
    </location>
</feature>
<dbReference type="Gene3D" id="1.20.120.70">
    <property type="entry name" value="Tobacco mosaic virus-like, coat protein"/>
    <property type="match status" value="1"/>
</dbReference>
<keyword evidence="2" id="KW-1185">Reference proteome</keyword>
<evidence type="ECO:0000313" key="1">
    <source>
        <dbReference type="EMBL" id="EPB81562.1"/>
    </source>
</evidence>
<reference evidence="2" key="1">
    <citation type="submission" date="2013-05" db="EMBL/GenBank/DDBJ databases">
        <title>The Genome sequence of Mucor circinelloides f. circinelloides 1006PhL.</title>
        <authorList>
            <consortium name="The Broad Institute Genomics Platform"/>
            <person name="Cuomo C."/>
            <person name="Earl A."/>
            <person name="Findley K."/>
            <person name="Lee S.C."/>
            <person name="Walker B."/>
            <person name="Young S."/>
            <person name="Zeng Q."/>
            <person name="Gargeya S."/>
            <person name="Fitzgerald M."/>
            <person name="Haas B."/>
            <person name="Abouelleil A."/>
            <person name="Allen A.W."/>
            <person name="Alvarado L."/>
            <person name="Arachchi H.M."/>
            <person name="Berlin A.M."/>
            <person name="Chapman S.B."/>
            <person name="Gainer-Dewar J."/>
            <person name="Goldberg J."/>
            <person name="Griggs A."/>
            <person name="Gujja S."/>
            <person name="Hansen M."/>
            <person name="Howarth C."/>
            <person name="Imamovic A."/>
            <person name="Ireland A."/>
            <person name="Larimer J."/>
            <person name="McCowan C."/>
            <person name="Murphy C."/>
            <person name="Pearson M."/>
            <person name="Poon T.W."/>
            <person name="Priest M."/>
            <person name="Roberts A."/>
            <person name="Saif S."/>
            <person name="Shea T."/>
            <person name="Sisk P."/>
            <person name="Sykes S."/>
            <person name="Wortman J."/>
            <person name="Nusbaum C."/>
            <person name="Birren B."/>
        </authorList>
    </citation>
    <scope>NUCLEOTIDE SEQUENCE [LARGE SCALE GENOMIC DNA]</scope>
    <source>
        <strain evidence="2">1006PhL</strain>
    </source>
</reference>
<organism evidence="1 2">
    <name type="scientific">Mucor circinelloides f. circinelloides (strain 1006PhL)</name>
    <name type="common">Mucormycosis agent</name>
    <name type="synonym">Calyptromyces circinelloides</name>
    <dbReference type="NCBI Taxonomy" id="1220926"/>
    <lineage>
        <taxon>Eukaryota</taxon>
        <taxon>Fungi</taxon>
        <taxon>Fungi incertae sedis</taxon>
        <taxon>Mucoromycota</taxon>
        <taxon>Mucoromycotina</taxon>
        <taxon>Mucoromycetes</taxon>
        <taxon>Mucorales</taxon>
        <taxon>Mucorineae</taxon>
        <taxon>Mucoraceae</taxon>
        <taxon>Mucor</taxon>
    </lineage>
</organism>
<dbReference type="GO" id="GO:0005198">
    <property type="term" value="F:structural molecule activity"/>
    <property type="evidence" value="ECO:0007669"/>
    <property type="project" value="InterPro"/>
</dbReference>
<dbReference type="InterPro" id="IPR036417">
    <property type="entry name" value="TMV-like_coat_sf"/>
</dbReference>
<dbReference type="Proteomes" id="UP000014254">
    <property type="component" value="Unassembled WGS sequence"/>
</dbReference>
<dbReference type="InParanoid" id="S2J088"/>
<protein>
    <submittedName>
        <fullName evidence="1">Uncharacterized protein</fullName>
    </submittedName>
</protein>
<dbReference type="OrthoDB" id="2201987at2759"/>
<gene>
    <name evidence="1" type="ORF">HMPREF1544_11711</name>
</gene>
<dbReference type="EMBL" id="KE124164">
    <property type="protein sequence ID" value="EPB81562.1"/>
    <property type="molecule type" value="Genomic_DNA"/>
</dbReference>
<sequence>MPYCNFEENTKLHQLKVWHTITTIRVALEKLDKLSFLNNRREIRLVLNSISANDSRYSPFYNIACCPSNRFNEGLICYNMTSGNYMEIFNSLYKALSVDALASTEINREVPACKDSYDAALESYFANLLRLKKDIHAGVGAYDRDSFEELFSLTWK</sequence>
<dbReference type="VEuPathDB" id="FungiDB:HMPREF1544_11711"/>
<dbReference type="SUPFAM" id="SSF47195">
    <property type="entry name" value="TMV-like viral coat proteins"/>
    <property type="match status" value="1"/>
</dbReference>
<proteinExistence type="predicted"/>
<dbReference type="AlphaFoldDB" id="S2J088"/>
<name>S2J088_MUCC1</name>
<dbReference type="InterPro" id="IPR001337">
    <property type="entry name" value="TMV-like_coat"/>
</dbReference>
<dbReference type="Pfam" id="PF00721">
    <property type="entry name" value="TMV_coat"/>
    <property type="match status" value="1"/>
</dbReference>
<evidence type="ECO:0000313" key="2">
    <source>
        <dbReference type="Proteomes" id="UP000014254"/>
    </source>
</evidence>
<accession>S2J088</accession>